<gene>
    <name evidence="13" type="ORF">DW2_08062</name>
</gene>
<accession>A0A085TXC1</accession>
<sequence length="67" mass="7326">MNQTTTSSTGVALPDPSTKSYAYTVNISWGVTIVLLVAVVLTSLWRSAKVKRMLDEAEARREGRKNG</sequence>
<dbReference type="STRING" id="1317124.DW2_08062"/>
<evidence type="ECO:0000256" key="5">
    <source>
        <dbReference type="ARBA" id="ARBA00022448"/>
    </source>
</evidence>
<evidence type="ECO:0000256" key="11">
    <source>
        <dbReference type="ARBA" id="ARBA00023136"/>
    </source>
</evidence>
<comment type="function">
    <text evidence="1 12">Required for the export of heme to the periplasm for the biogenesis of c-type cytochromes.</text>
</comment>
<evidence type="ECO:0000256" key="9">
    <source>
        <dbReference type="ARBA" id="ARBA00022748"/>
    </source>
</evidence>
<keyword evidence="5 12" id="KW-0813">Transport</keyword>
<dbReference type="Pfam" id="PF04995">
    <property type="entry name" value="CcmD"/>
    <property type="match status" value="1"/>
</dbReference>
<keyword evidence="9 12" id="KW-0201">Cytochrome c-type biogenesis</keyword>
<reference evidence="13 14" key="2">
    <citation type="journal article" date="2015" name="Antonie Van Leeuwenhoek">
        <title>Thioclava indica sp. nov., isolated from surface seawater of the Indian Ocean.</title>
        <authorList>
            <person name="Liu Y."/>
            <person name="Lai Q."/>
            <person name="Du J."/>
            <person name="Xu H."/>
            <person name="Jiang L."/>
            <person name="Shao Z."/>
        </authorList>
    </citation>
    <scope>NUCLEOTIDE SEQUENCE [LARGE SCALE GENOMIC DNA]</scope>
    <source>
        <strain evidence="13 14">13D2W-2</strain>
    </source>
</reference>
<evidence type="ECO:0000256" key="6">
    <source>
        <dbReference type="ARBA" id="ARBA00022475"/>
    </source>
</evidence>
<evidence type="ECO:0000256" key="4">
    <source>
        <dbReference type="ARBA" id="ARBA00016461"/>
    </source>
</evidence>
<keyword evidence="14" id="KW-1185">Reference proteome</keyword>
<keyword evidence="11 12" id="KW-0472">Membrane</keyword>
<evidence type="ECO:0000256" key="3">
    <source>
        <dbReference type="ARBA" id="ARBA00008741"/>
    </source>
</evidence>
<protein>
    <recommendedName>
        <fullName evidence="4 12">Heme exporter protein D</fullName>
    </recommendedName>
</protein>
<proteinExistence type="inferred from homology"/>
<comment type="similarity">
    <text evidence="3 12">Belongs to the CcmD/CycX/HelD family.</text>
</comment>
<evidence type="ECO:0000256" key="7">
    <source>
        <dbReference type="ARBA" id="ARBA00022519"/>
    </source>
</evidence>
<evidence type="ECO:0000256" key="12">
    <source>
        <dbReference type="RuleBase" id="RU363101"/>
    </source>
</evidence>
<dbReference type="InterPro" id="IPR007078">
    <property type="entry name" value="Haem_export_protD_CcmD"/>
</dbReference>
<keyword evidence="6 12" id="KW-1003">Cell membrane</keyword>
<dbReference type="Proteomes" id="UP000028607">
    <property type="component" value="Unassembled WGS sequence"/>
</dbReference>
<reference evidence="14" key="1">
    <citation type="submission" date="2013-04" db="EMBL/GenBank/DDBJ databases">
        <title>Thioclava sp. 13D2W-2 Genome Sequencing.</title>
        <authorList>
            <person name="Lai Q."/>
            <person name="Li G."/>
            <person name="Shao Z."/>
        </authorList>
    </citation>
    <scope>NUCLEOTIDE SEQUENCE [LARGE SCALE GENOMIC DNA]</scope>
    <source>
        <strain evidence="14">13D2W-2</strain>
    </source>
</reference>
<dbReference type="NCBIfam" id="TIGR03141">
    <property type="entry name" value="cytochro_ccmD"/>
    <property type="match status" value="1"/>
</dbReference>
<evidence type="ECO:0000313" key="14">
    <source>
        <dbReference type="Proteomes" id="UP000028607"/>
    </source>
</evidence>
<keyword evidence="10 12" id="KW-1133">Transmembrane helix</keyword>
<comment type="caution">
    <text evidence="13">The sequence shown here is derived from an EMBL/GenBank/DDBJ whole genome shotgun (WGS) entry which is preliminary data.</text>
</comment>
<name>A0A085TXC1_9RHOB</name>
<dbReference type="eggNOG" id="ENOG5032PCA">
    <property type="taxonomic scope" value="Bacteria"/>
</dbReference>
<evidence type="ECO:0000256" key="8">
    <source>
        <dbReference type="ARBA" id="ARBA00022692"/>
    </source>
</evidence>
<dbReference type="RefSeq" id="WP_038145277.1">
    <property type="nucleotide sequence ID" value="NZ_AQRC01000005.1"/>
</dbReference>
<dbReference type="GO" id="GO:0017004">
    <property type="term" value="P:cytochrome complex assembly"/>
    <property type="evidence" value="ECO:0007669"/>
    <property type="project" value="UniProtKB-KW"/>
</dbReference>
<organism evidence="13 14">
    <name type="scientific">Thioclava atlantica</name>
    <dbReference type="NCBI Taxonomy" id="1317124"/>
    <lineage>
        <taxon>Bacteria</taxon>
        <taxon>Pseudomonadati</taxon>
        <taxon>Pseudomonadota</taxon>
        <taxon>Alphaproteobacteria</taxon>
        <taxon>Rhodobacterales</taxon>
        <taxon>Paracoccaceae</taxon>
        <taxon>Thioclava</taxon>
    </lineage>
</organism>
<comment type="subcellular location">
    <subcellularLocation>
        <location evidence="2 12">Cell inner membrane</location>
        <topology evidence="2 12">Single-pass membrane protein</topology>
    </subcellularLocation>
</comment>
<feature type="transmembrane region" description="Helical" evidence="12">
    <location>
        <begin position="20"/>
        <end position="45"/>
    </location>
</feature>
<dbReference type="GO" id="GO:0005886">
    <property type="term" value="C:plasma membrane"/>
    <property type="evidence" value="ECO:0007669"/>
    <property type="project" value="UniProtKB-SubCell"/>
</dbReference>
<keyword evidence="8 12" id="KW-0812">Transmembrane</keyword>
<dbReference type="GO" id="GO:0015886">
    <property type="term" value="P:heme transport"/>
    <property type="evidence" value="ECO:0007669"/>
    <property type="project" value="InterPro"/>
</dbReference>
<evidence type="ECO:0000256" key="2">
    <source>
        <dbReference type="ARBA" id="ARBA00004377"/>
    </source>
</evidence>
<evidence type="ECO:0000256" key="1">
    <source>
        <dbReference type="ARBA" id="ARBA00002442"/>
    </source>
</evidence>
<evidence type="ECO:0000313" key="13">
    <source>
        <dbReference type="EMBL" id="KFE35368.1"/>
    </source>
</evidence>
<keyword evidence="7 12" id="KW-0997">Cell inner membrane</keyword>
<dbReference type="EMBL" id="AQRC01000005">
    <property type="protein sequence ID" value="KFE35368.1"/>
    <property type="molecule type" value="Genomic_DNA"/>
</dbReference>
<evidence type="ECO:0000256" key="10">
    <source>
        <dbReference type="ARBA" id="ARBA00022989"/>
    </source>
</evidence>
<dbReference type="AlphaFoldDB" id="A0A085TXC1"/>
<dbReference type="PATRIC" id="fig|1317124.6.peg.1639"/>